<reference evidence="2 3" key="1">
    <citation type="journal article" date="2015" name="Plant Cell">
        <title>Oil accumulation by the oleaginous diatom Fistulifera solaris as revealed by the genome and transcriptome.</title>
        <authorList>
            <person name="Tanaka T."/>
            <person name="Maeda Y."/>
            <person name="Veluchamy A."/>
            <person name="Tanaka M."/>
            <person name="Abida H."/>
            <person name="Marechal E."/>
            <person name="Bowler C."/>
            <person name="Muto M."/>
            <person name="Sunaga Y."/>
            <person name="Tanaka M."/>
            <person name="Yoshino T."/>
            <person name="Taniguchi T."/>
            <person name="Fukuda Y."/>
            <person name="Nemoto M."/>
            <person name="Matsumoto M."/>
            <person name="Wong P.S."/>
            <person name="Aburatani S."/>
            <person name="Fujibuchi W."/>
        </authorList>
    </citation>
    <scope>NUCLEOTIDE SEQUENCE [LARGE SCALE GENOMIC DNA]</scope>
    <source>
        <strain evidence="2 3">JPCC DA0580</strain>
    </source>
</reference>
<dbReference type="EMBL" id="BDSP01000234">
    <property type="protein sequence ID" value="GAX25907.1"/>
    <property type="molecule type" value="Genomic_DNA"/>
</dbReference>
<dbReference type="OrthoDB" id="46077at2759"/>
<accession>A0A1Z5KI61</accession>
<dbReference type="Pfam" id="PF13524">
    <property type="entry name" value="Glyco_trans_1_2"/>
    <property type="match status" value="1"/>
</dbReference>
<comment type="caution">
    <text evidence="2">The sequence shown here is derived from an EMBL/GenBank/DDBJ whole genome shotgun (WGS) entry which is preliminary data.</text>
</comment>
<dbReference type="Proteomes" id="UP000198406">
    <property type="component" value="Unassembled WGS sequence"/>
</dbReference>
<feature type="domain" description="Spore protein YkvP/CgeB glycosyl transferase-like" evidence="1">
    <location>
        <begin position="354"/>
        <end position="455"/>
    </location>
</feature>
<dbReference type="InterPro" id="IPR055259">
    <property type="entry name" value="YkvP/CgeB_Glyco_trans-like"/>
</dbReference>
<proteinExistence type="predicted"/>
<protein>
    <recommendedName>
        <fullName evidence="1">Spore protein YkvP/CgeB glycosyl transferase-like domain-containing protein</fullName>
    </recommendedName>
</protein>
<dbReference type="AlphaFoldDB" id="A0A1Z5KI61"/>
<gene>
    <name evidence="2" type="ORF">FisN_6Hh055</name>
</gene>
<name>A0A1Z5KI61_FISSO</name>
<organism evidence="2 3">
    <name type="scientific">Fistulifera solaris</name>
    <name type="common">Oleaginous diatom</name>
    <dbReference type="NCBI Taxonomy" id="1519565"/>
    <lineage>
        <taxon>Eukaryota</taxon>
        <taxon>Sar</taxon>
        <taxon>Stramenopiles</taxon>
        <taxon>Ochrophyta</taxon>
        <taxon>Bacillariophyta</taxon>
        <taxon>Bacillariophyceae</taxon>
        <taxon>Bacillariophycidae</taxon>
        <taxon>Naviculales</taxon>
        <taxon>Naviculaceae</taxon>
        <taxon>Fistulifera</taxon>
    </lineage>
</organism>
<dbReference type="InParanoid" id="A0A1Z5KI61"/>
<sequence length="479" mass="55315">MRKILQKRLSLSSSPRSNSDPSFAKILWQALQVQRTQKIALFAGSLFLIAHFLMQQQCTWCTSQPLVVREGGPYHPSIPLHNPQPVYLWPFDLQNKAYNTEIIQVAYNGILESPSLTLTEDRNDVHAVWIGDTGHGYWYGWYPWARNHVLQFLLRLGVLGKHAWGYDRTPWCDEFLREIRSSQRERQKYGYPLQWPIYILDLTDFSTVLRCPAIEQAMGMERVFYGKRSIVQGRVFHQQWTHFGHKIDLPSSYLHTPLIVRTDTVQSLQDVLFDQYNQTLASPIEQLPRSIDVAHFWTAAPVYTSYKTLKRSRSNLRNRVSGIITELGDEYPHIQSFVGFAGSHGSQGRYGVASAYIEALLDAKIVVVTQTDRWEDHYRLYEALVTGSMVITDRMLSLPRGLVNGTSVIECTSRDDLRSQILYYLSHPEERLAIARQGRYVAMSQHRSWHRMEELIFGEIRTHCAHDNSTDCPFVVHAS</sequence>
<evidence type="ECO:0000313" key="2">
    <source>
        <dbReference type="EMBL" id="GAX25907.1"/>
    </source>
</evidence>
<keyword evidence="3" id="KW-1185">Reference proteome</keyword>
<evidence type="ECO:0000313" key="3">
    <source>
        <dbReference type="Proteomes" id="UP000198406"/>
    </source>
</evidence>
<evidence type="ECO:0000259" key="1">
    <source>
        <dbReference type="Pfam" id="PF13524"/>
    </source>
</evidence>